<keyword evidence="3" id="KW-0808">Transferase</keyword>
<evidence type="ECO:0000313" key="3">
    <source>
        <dbReference type="EMBL" id="TDP94966.1"/>
    </source>
</evidence>
<proteinExistence type="predicted"/>
<dbReference type="Pfam" id="PF01869">
    <property type="entry name" value="BcrAD_BadFG"/>
    <property type="match status" value="1"/>
</dbReference>
<name>A0A4R6S809_LABRH</name>
<protein>
    <submittedName>
        <fullName evidence="3">N-acetylglucosamine kinase-like BadF-type ATPase</fullName>
    </submittedName>
</protein>
<organism evidence="3 4">
    <name type="scientific">Labedaea rhizosphaerae</name>
    <dbReference type="NCBI Taxonomy" id="598644"/>
    <lineage>
        <taxon>Bacteria</taxon>
        <taxon>Bacillati</taxon>
        <taxon>Actinomycetota</taxon>
        <taxon>Actinomycetes</taxon>
        <taxon>Pseudonocardiales</taxon>
        <taxon>Pseudonocardiaceae</taxon>
        <taxon>Labedaea</taxon>
    </lineage>
</organism>
<gene>
    <name evidence="3" type="ORF">EV186_105198</name>
</gene>
<dbReference type="PANTHER" id="PTHR43190:SF3">
    <property type="entry name" value="N-ACETYL-D-GLUCOSAMINE KINASE"/>
    <property type="match status" value="1"/>
</dbReference>
<dbReference type="SUPFAM" id="SSF53067">
    <property type="entry name" value="Actin-like ATPase domain"/>
    <property type="match status" value="1"/>
</dbReference>
<evidence type="ECO:0000256" key="1">
    <source>
        <dbReference type="SAM" id="MobiDB-lite"/>
    </source>
</evidence>
<dbReference type="Proteomes" id="UP000295444">
    <property type="component" value="Unassembled WGS sequence"/>
</dbReference>
<accession>A0A4R6S809</accession>
<dbReference type="InterPro" id="IPR043129">
    <property type="entry name" value="ATPase_NBD"/>
</dbReference>
<dbReference type="RefSeq" id="WP_133852369.1">
    <property type="nucleotide sequence ID" value="NZ_SNXZ01000005.1"/>
</dbReference>
<dbReference type="Gene3D" id="3.30.420.40">
    <property type="match status" value="2"/>
</dbReference>
<dbReference type="GO" id="GO:0016301">
    <property type="term" value="F:kinase activity"/>
    <property type="evidence" value="ECO:0007669"/>
    <property type="project" value="UniProtKB-KW"/>
</dbReference>
<feature type="domain" description="ATPase BadF/BadG/BcrA/BcrD type" evidence="2">
    <location>
        <begin position="73"/>
        <end position="270"/>
    </location>
</feature>
<dbReference type="AlphaFoldDB" id="A0A4R6S809"/>
<keyword evidence="4" id="KW-1185">Reference proteome</keyword>
<evidence type="ECO:0000259" key="2">
    <source>
        <dbReference type="Pfam" id="PF01869"/>
    </source>
</evidence>
<feature type="region of interest" description="Disordered" evidence="1">
    <location>
        <begin position="1"/>
        <end position="46"/>
    </location>
</feature>
<dbReference type="EMBL" id="SNXZ01000005">
    <property type="protein sequence ID" value="TDP94966.1"/>
    <property type="molecule type" value="Genomic_DNA"/>
</dbReference>
<dbReference type="OrthoDB" id="5524856at2"/>
<keyword evidence="3" id="KW-0418">Kinase</keyword>
<evidence type="ECO:0000313" key="4">
    <source>
        <dbReference type="Proteomes" id="UP000295444"/>
    </source>
</evidence>
<comment type="caution">
    <text evidence="3">The sequence shown here is derived from an EMBL/GenBank/DDBJ whole genome shotgun (WGS) entry which is preliminary data.</text>
</comment>
<dbReference type="InterPro" id="IPR052519">
    <property type="entry name" value="Euk-type_GlcNAc_Kinase"/>
</dbReference>
<dbReference type="InterPro" id="IPR002731">
    <property type="entry name" value="ATPase_BadF"/>
</dbReference>
<dbReference type="PANTHER" id="PTHR43190">
    <property type="entry name" value="N-ACETYL-D-GLUCOSAMINE KINASE"/>
    <property type="match status" value="1"/>
</dbReference>
<sequence>MAEPTVVAVDQGKSGTRAEARVGSGARVHSAGPGLSLTRGTPPGSSGVDAVVDAVRNLRLPQPPDLVSVGTTAAPGTQDERHELAEELRARLGAGRVLVTEDAVTAHLGAFRGAAGVVVSAGTGAIALWSDGETCARVDGWGPILGDHGSGSAMGVAGLRAAFAAVDGRGPATTLTEQARAHLGGLDLNAARRLHGAANPTEIVAEFAVAVLHAAERGDVVAGGIVARAAADLAKSAALAAADALGAGEHPRCCAVGQIMTNDLLRKAFTAAATRHGLVVAEARGGCLDGAKLLAAGEYGRAFDALIGVAEYAEVAIAE</sequence>
<reference evidence="3 4" key="1">
    <citation type="submission" date="2019-03" db="EMBL/GenBank/DDBJ databases">
        <title>Genomic Encyclopedia of Type Strains, Phase IV (KMG-IV): sequencing the most valuable type-strain genomes for metagenomic binning, comparative biology and taxonomic classification.</title>
        <authorList>
            <person name="Goeker M."/>
        </authorList>
    </citation>
    <scope>NUCLEOTIDE SEQUENCE [LARGE SCALE GENOMIC DNA]</scope>
    <source>
        <strain evidence="3 4">DSM 45361</strain>
    </source>
</reference>